<keyword evidence="5" id="KW-1185">Reference proteome</keyword>
<dbReference type="Pfam" id="PF00884">
    <property type="entry name" value="Sulfatase"/>
    <property type="match status" value="1"/>
</dbReference>
<evidence type="ECO:0000259" key="3">
    <source>
        <dbReference type="Pfam" id="PF00884"/>
    </source>
</evidence>
<dbReference type="Gene3D" id="3.40.720.10">
    <property type="entry name" value="Alkaline Phosphatase, subunit A"/>
    <property type="match status" value="1"/>
</dbReference>
<proteinExistence type="predicted"/>
<reference evidence="4 5" key="1">
    <citation type="submission" date="2023-02" db="EMBL/GenBank/DDBJ databases">
        <title>Devosia chondri sp. nov., isolated from the phycosphere of marine algae.</title>
        <authorList>
            <person name="Kim J.M."/>
            <person name="Lee J.K."/>
            <person name="Choi B.J."/>
            <person name="Bayburt H."/>
            <person name="Jeon C.O."/>
        </authorList>
    </citation>
    <scope>NUCLEOTIDE SEQUENCE [LARGE SCALE GENOMIC DNA]</scope>
    <source>
        <strain evidence="4 5">G2-5</strain>
    </source>
</reference>
<keyword evidence="2" id="KW-0378">Hydrolase</keyword>
<evidence type="ECO:0000313" key="4">
    <source>
        <dbReference type="EMBL" id="WDR05179.1"/>
    </source>
</evidence>
<dbReference type="RefSeq" id="WP_282210698.1">
    <property type="nucleotide sequence ID" value="NZ_CP118247.1"/>
</dbReference>
<evidence type="ECO:0000256" key="1">
    <source>
        <dbReference type="ARBA" id="ARBA00022723"/>
    </source>
</evidence>
<dbReference type="PANTHER" id="PTHR45953">
    <property type="entry name" value="IDURONATE 2-SULFATASE"/>
    <property type="match status" value="1"/>
</dbReference>
<evidence type="ECO:0000256" key="2">
    <source>
        <dbReference type="ARBA" id="ARBA00022801"/>
    </source>
</evidence>
<keyword evidence="1" id="KW-0479">Metal-binding</keyword>
<organism evidence="4 5">
    <name type="scientific">Devosia rhodophyticola</name>
    <dbReference type="NCBI Taxonomy" id="3026423"/>
    <lineage>
        <taxon>Bacteria</taxon>
        <taxon>Pseudomonadati</taxon>
        <taxon>Pseudomonadota</taxon>
        <taxon>Alphaproteobacteria</taxon>
        <taxon>Hyphomicrobiales</taxon>
        <taxon>Devosiaceae</taxon>
        <taxon>Devosia</taxon>
    </lineage>
</organism>
<evidence type="ECO:0000313" key="5">
    <source>
        <dbReference type="Proteomes" id="UP001222118"/>
    </source>
</evidence>
<gene>
    <name evidence="4" type="ORF">PSQ90_12880</name>
</gene>
<name>A0ABY7YV94_9HYPH</name>
<feature type="domain" description="Sulfatase N-terminal" evidence="3">
    <location>
        <begin position="9"/>
        <end position="368"/>
    </location>
</feature>
<dbReference type="InterPro" id="IPR000917">
    <property type="entry name" value="Sulfatase_N"/>
</dbReference>
<dbReference type="InterPro" id="IPR017850">
    <property type="entry name" value="Alkaline_phosphatase_core_sf"/>
</dbReference>
<accession>A0ABY7YV94</accession>
<dbReference type="EMBL" id="CP118247">
    <property type="protein sequence ID" value="WDR05179.1"/>
    <property type="molecule type" value="Genomic_DNA"/>
</dbReference>
<dbReference type="Proteomes" id="UP001222118">
    <property type="component" value="Chromosome"/>
</dbReference>
<dbReference type="PANTHER" id="PTHR45953:SF1">
    <property type="entry name" value="IDURONATE 2-SULFATASE"/>
    <property type="match status" value="1"/>
</dbReference>
<protein>
    <submittedName>
        <fullName evidence="4">Sulfatase-like hydrolase/transferase</fullName>
    </submittedName>
</protein>
<sequence length="480" mass="54237">MTDGRTQRPHIFLVITDQQRFDTINALGASHMDTPNLDRLVREGVSFDNCFINAPSCVPSRASLFSGYAPHTTGVLRNGQNWSKTWVELLANSGYHCVNVGKMHTIPYDAKAGFSERFVVENKDRFFEGRWFADEWDKSLQHQGVTKPSRAMYRTLPDYSERLGAFEWPLAEHQHADVFVAETAAWWLETRPMPEALFMQIGFPGPHPPYDPPKEYADAYLARDDLPVPVVSQADLDGLPPMLKDKRTHDVAVDHDAISWSLNPTTEQLRRLRAHYDGNVTLIDKQIGRLLETIESKGYIDNSVVIFMSDHGDNLGEHGLSQKWSMYDMVTRVPAIVWAPGKFAGGRRLKQMCQLFDFGPTILELAGVTPPADFEAQSLVPALKGNDWSGRDAVFCEQAGDVTMEDTRLITMVRTKTEKAVLYLGSDQGQYFDLETDPTEESNRWNDPAAAPQIAALRQRLLEWRLDSSVHTMDRTAAHR</sequence>
<dbReference type="SUPFAM" id="SSF53649">
    <property type="entry name" value="Alkaline phosphatase-like"/>
    <property type="match status" value="1"/>
</dbReference>